<dbReference type="InterPro" id="IPR051480">
    <property type="entry name" value="Endocytic_GEF_Adapter"/>
</dbReference>
<proteinExistence type="predicted"/>
<dbReference type="Gene3D" id="1.20.900.10">
    <property type="entry name" value="Dbl homology (DH) domain"/>
    <property type="match status" value="1"/>
</dbReference>
<dbReference type="EMBL" id="ML005239">
    <property type="protein sequence ID" value="RKP19357.1"/>
    <property type="molecule type" value="Genomic_DNA"/>
</dbReference>
<dbReference type="SMART" id="SM00325">
    <property type="entry name" value="RhoGEF"/>
    <property type="match status" value="1"/>
</dbReference>
<sequence>MQSRNLINSNPGDVFVWQRSSTRSSVVPDELTADSKLSCLDITDQEKSLESAQVKHVKNVNIFSARPPSSSSSMMMNRLKSGTLKLKQKIVQPIDQMIGEMSETSLKDTFKNKLHASTISLGLKKKTAETHNRQPLVSSQIYQTKLWQDCIPDKDILHNLTREEIGRQEVIFEIYQNEKTYLEDLDFLIDNFLMPINRLQIISQDDISKLFANLEEIRRRQEEDIIVDHIGDVFLGKAYQFYCQNLTRARLQFTALTNSEPIFKNFIEDTTKKSPKRQDFWSYLDLPRRHVQRYPLLLNALLKSTPMIHSDYSNVKGAHNLADELVCSFDDPMSDSRSVYSQSTYSLKPSHSNMSISSLASRTSEMSIAIFHAQLTNVNKVLTPIFLKSKDLYHEGILFDYKKGKLVLGILTDQAFVLLRRDSESRSARAGEFNDFRKLYTKPIPKNELVIKIDEKSPNVLMFTNEKRDSKTAALQYNLQPQNATNIKEWLSVL</sequence>
<dbReference type="Gene3D" id="2.30.29.30">
    <property type="entry name" value="Pleckstrin-homology domain (PH domain)/Phosphotyrosine-binding domain (PTB)"/>
    <property type="match status" value="1"/>
</dbReference>
<accession>A0A4P9YIG0</accession>
<dbReference type="AlphaFoldDB" id="A0A4P9YIG0"/>
<evidence type="ECO:0000313" key="4">
    <source>
        <dbReference type="EMBL" id="RKP19357.1"/>
    </source>
</evidence>
<dbReference type="GO" id="GO:0035025">
    <property type="term" value="P:positive regulation of Rho protein signal transduction"/>
    <property type="evidence" value="ECO:0007669"/>
    <property type="project" value="TreeGrafter"/>
</dbReference>
<gene>
    <name evidence="4" type="ORF">ROZALSC1DRAFT_29035</name>
</gene>
<dbReference type="CDD" id="cd00160">
    <property type="entry name" value="RhoGEF"/>
    <property type="match status" value="1"/>
</dbReference>
<dbReference type="InterPro" id="IPR000219">
    <property type="entry name" value="DH_dom"/>
</dbReference>
<dbReference type="GO" id="GO:0005737">
    <property type="term" value="C:cytoplasm"/>
    <property type="evidence" value="ECO:0007669"/>
    <property type="project" value="UniProtKB-SubCell"/>
</dbReference>
<organism evidence="4 5">
    <name type="scientific">Rozella allomycis (strain CSF55)</name>
    <dbReference type="NCBI Taxonomy" id="988480"/>
    <lineage>
        <taxon>Eukaryota</taxon>
        <taxon>Fungi</taxon>
        <taxon>Fungi incertae sedis</taxon>
        <taxon>Cryptomycota</taxon>
        <taxon>Cryptomycota incertae sedis</taxon>
        <taxon>Rozella</taxon>
    </lineage>
</organism>
<keyword evidence="2" id="KW-0963">Cytoplasm</keyword>
<evidence type="ECO:0000259" key="3">
    <source>
        <dbReference type="PROSITE" id="PS50010"/>
    </source>
</evidence>
<dbReference type="PROSITE" id="PS50010">
    <property type="entry name" value="DH_2"/>
    <property type="match status" value="1"/>
</dbReference>
<dbReference type="Pfam" id="PF00621">
    <property type="entry name" value="RhoGEF"/>
    <property type="match status" value="1"/>
</dbReference>
<dbReference type="Proteomes" id="UP000281549">
    <property type="component" value="Unassembled WGS sequence"/>
</dbReference>
<dbReference type="PANTHER" id="PTHR46006">
    <property type="entry name" value="RHO GUANINE NUCLEOTIDE EXCHANGE FACTOR AT 64C, ISOFORM A"/>
    <property type="match status" value="1"/>
</dbReference>
<protein>
    <submittedName>
        <fullName evidence="4">Dbl homology domain-containing protein</fullName>
    </submittedName>
</protein>
<evidence type="ECO:0000313" key="5">
    <source>
        <dbReference type="Proteomes" id="UP000281549"/>
    </source>
</evidence>
<dbReference type="GO" id="GO:0005085">
    <property type="term" value="F:guanyl-nucleotide exchange factor activity"/>
    <property type="evidence" value="ECO:0007669"/>
    <property type="project" value="InterPro"/>
</dbReference>
<reference evidence="5" key="1">
    <citation type="journal article" date="2018" name="Nat. Microbiol.">
        <title>Leveraging single-cell genomics to expand the fungal tree of life.</title>
        <authorList>
            <person name="Ahrendt S.R."/>
            <person name="Quandt C.A."/>
            <person name="Ciobanu D."/>
            <person name="Clum A."/>
            <person name="Salamov A."/>
            <person name="Andreopoulos B."/>
            <person name="Cheng J.F."/>
            <person name="Woyke T."/>
            <person name="Pelin A."/>
            <person name="Henrissat B."/>
            <person name="Reynolds N.K."/>
            <person name="Benny G.L."/>
            <person name="Smith M.E."/>
            <person name="James T.Y."/>
            <person name="Grigoriev I.V."/>
        </authorList>
    </citation>
    <scope>NUCLEOTIDE SEQUENCE [LARGE SCALE GENOMIC DNA]</scope>
    <source>
        <strain evidence="5">CSF55</strain>
    </source>
</reference>
<evidence type="ECO:0000256" key="2">
    <source>
        <dbReference type="ARBA" id="ARBA00022490"/>
    </source>
</evidence>
<dbReference type="SUPFAM" id="SSF48065">
    <property type="entry name" value="DBL homology domain (DH-domain)"/>
    <property type="match status" value="1"/>
</dbReference>
<feature type="domain" description="DH" evidence="3">
    <location>
        <begin position="166"/>
        <end position="332"/>
    </location>
</feature>
<comment type="subcellular location">
    <subcellularLocation>
        <location evidence="1">Cytoplasm</location>
    </subcellularLocation>
</comment>
<dbReference type="PANTHER" id="PTHR46006:SF6">
    <property type="entry name" value="INTERSECTIN-2 ISOFORM X1"/>
    <property type="match status" value="1"/>
</dbReference>
<evidence type="ECO:0000256" key="1">
    <source>
        <dbReference type="ARBA" id="ARBA00004496"/>
    </source>
</evidence>
<name>A0A4P9YIG0_ROZAC</name>
<dbReference type="InterPro" id="IPR011993">
    <property type="entry name" value="PH-like_dom_sf"/>
</dbReference>
<dbReference type="InterPro" id="IPR035899">
    <property type="entry name" value="DBL_dom_sf"/>
</dbReference>